<comment type="caution">
    <text evidence="2">The sequence shown here is derived from an EMBL/GenBank/DDBJ whole genome shotgun (WGS) entry which is preliminary data.</text>
</comment>
<gene>
    <name evidence="2" type="ORF">KGQ19_19300</name>
</gene>
<proteinExistence type="predicted"/>
<evidence type="ECO:0000313" key="2">
    <source>
        <dbReference type="EMBL" id="MBS2549016.1"/>
    </source>
</evidence>
<feature type="region of interest" description="Disordered" evidence="1">
    <location>
        <begin position="41"/>
        <end position="71"/>
    </location>
</feature>
<dbReference type="Proteomes" id="UP000730482">
    <property type="component" value="Unassembled WGS sequence"/>
</dbReference>
<reference evidence="2 3" key="1">
    <citation type="submission" date="2020-02" db="EMBL/GenBank/DDBJ databases">
        <title>Acidophilic actinobacteria isolated from forest soil.</title>
        <authorList>
            <person name="Golinska P."/>
        </authorList>
    </citation>
    <scope>NUCLEOTIDE SEQUENCE [LARGE SCALE GENOMIC DNA]</scope>
    <source>
        <strain evidence="2 3">NL8</strain>
    </source>
</reference>
<accession>A0ABS5KSJ2</accession>
<protein>
    <submittedName>
        <fullName evidence="2">Uncharacterized protein</fullName>
    </submittedName>
</protein>
<evidence type="ECO:0000256" key="1">
    <source>
        <dbReference type="SAM" id="MobiDB-lite"/>
    </source>
</evidence>
<name>A0ABS5KSJ2_9ACTN</name>
<organism evidence="2 3">
    <name type="scientific">Catenulispora pinistramenti</name>
    <dbReference type="NCBI Taxonomy" id="2705254"/>
    <lineage>
        <taxon>Bacteria</taxon>
        <taxon>Bacillati</taxon>
        <taxon>Actinomycetota</taxon>
        <taxon>Actinomycetes</taxon>
        <taxon>Catenulisporales</taxon>
        <taxon>Catenulisporaceae</taxon>
        <taxon>Catenulispora</taxon>
    </lineage>
</organism>
<dbReference type="EMBL" id="JAAFYZ010000061">
    <property type="protein sequence ID" value="MBS2549016.1"/>
    <property type="molecule type" value="Genomic_DNA"/>
</dbReference>
<keyword evidence="3" id="KW-1185">Reference proteome</keyword>
<evidence type="ECO:0000313" key="3">
    <source>
        <dbReference type="Proteomes" id="UP000730482"/>
    </source>
</evidence>
<dbReference type="RefSeq" id="WP_212010592.1">
    <property type="nucleotide sequence ID" value="NZ_JAAFYZ010000061.1"/>
</dbReference>
<sequence>MSGLTDHVANIDGVTAYTASLGNVERVDVLALHKLAIAHNENSTSSTPWLTTRRRPASRSRTPGSGSGRSG</sequence>
<feature type="compositionally biased region" description="Polar residues" evidence="1">
    <location>
        <begin position="41"/>
        <end position="50"/>
    </location>
</feature>